<comment type="caution">
    <text evidence="5">The sequence shown here is derived from an EMBL/GenBank/DDBJ whole genome shotgun (WGS) entry which is preliminary data.</text>
</comment>
<dbReference type="InterPro" id="IPR051685">
    <property type="entry name" value="Ycf3/AcsC/BcsC/TPR_MFPF"/>
</dbReference>
<organism evidence="5 6">
    <name type="scientific">Paramecium sonneborni</name>
    <dbReference type="NCBI Taxonomy" id="65129"/>
    <lineage>
        <taxon>Eukaryota</taxon>
        <taxon>Sar</taxon>
        <taxon>Alveolata</taxon>
        <taxon>Ciliophora</taxon>
        <taxon>Intramacronucleata</taxon>
        <taxon>Oligohymenophorea</taxon>
        <taxon>Peniculida</taxon>
        <taxon>Parameciidae</taxon>
        <taxon>Paramecium</taxon>
    </lineage>
</organism>
<keyword evidence="4" id="KW-0175">Coiled coil</keyword>
<evidence type="ECO:0000256" key="1">
    <source>
        <dbReference type="ARBA" id="ARBA00022737"/>
    </source>
</evidence>
<dbReference type="Pfam" id="PF00515">
    <property type="entry name" value="TPR_1"/>
    <property type="match status" value="1"/>
</dbReference>
<dbReference type="Pfam" id="PF14559">
    <property type="entry name" value="TPR_19"/>
    <property type="match status" value="1"/>
</dbReference>
<dbReference type="AlphaFoldDB" id="A0A8S1L2Y1"/>
<name>A0A8S1L2Y1_9CILI</name>
<dbReference type="Proteomes" id="UP000692954">
    <property type="component" value="Unassembled WGS sequence"/>
</dbReference>
<dbReference type="InterPro" id="IPR013105">
    <property type="entry name" value="TPR_2"/>
</dbReference>
<dbReference type="SMART" id="SM00028">
    <property type="entry name" value="TPR"/>
    <property type="match status" value="6"/>
</dbReference>
<feature type="repeat" description="TPR" evidence="3">
    <location>
        <begin position="224"/>
        <end position="257"/>
    </location>
</feature>
<gene>
    <name evidence="5" type="ORF">PSON_ATCC_30995.1.T0130034</name>
</gene>
<accession>A0A8S1L2Y1</accession>
<protein>
    <recommendedName>
        <fullName evidence="7">Tetratricopeptide repeat protein</fullName>
    </recommendedName>
</protein>
<proteinExistence type="predicted"/>
<keyword evidence="6" id="KW-1185">Reference proteome</keyword>
<dbReference type="OrthoDB" id="1658288at2759"/>
<reference evidence="5" key="1">
    <citation type="submission" date="2021-01" db="EMBL/GenBank/DDBJ databases">
        <authorList>
            <consortium name="Genoscope - CEA"/>
            <person name="William W."/>
        </authorList>
    </citation>
    <scope>NUCLEOTIDE SEQUENCE</scope>
</reference>
<dbReference type="EMBL" id="CAJJDN010000013">
    <property type="protein sequence ID" value="CAD8059066.1"/>
    <property type="molecule type" value="Genomic_DNA"/>
</dbReference>
<dbReference type="Pfam" id="PF13181">
    <property type="entry name" value="TPR_8"/>
    <property type="match status" value="2"/>
</dbReference>
<dbReference type="PANTHER" id="PTHR44943">
    <property type="entry name" value="CELLULOSE SYNTHASE OPERON PROTEIN C"/>
    <property type="match status" value="1"/>
</dbReference>
<keyword evidence="2 3" id="KW-0802">TPR repeat</keyword>
<feature type="repeat" description="TPR" evidence="3">
    <location>
        <begin position="326"/>
        <end position="359"/>
    </location>
</feature>
<feature type="coiled-coil region" evidence="4">
    <location>
        <begin position="37"/>
        <end position="71"/>
    </location>
</feature>
<evidence type="ECO:0000256" key="2">
    <source>
        <dbReference type="ARBA" id="ARBA00022803"/>
    </source>
</evidence>
<dbReference type="Pfam" id="PF07719">
    <property type="entry name" value="TPR_2"/>
    <property type="match status" value="1"/>
</dbReference>
<evidence type="ECO:0000256" key="4">
    <source>
        <dbReference type="SAM" id="Coils"/>
    </source>
</evidence>
<keyword evidence="1" id="KW-0677">Repeat</keyword>
<evidence type="ECO:0000313" key="5">
    <source>
        <dbReference type="EMBL" id="CAD8059066.1"/>
    </source>
</evidence>
<evidence type="ECO:0000313" key="6">
    <source>
        <dbReference type="Proteomes" id="UP000692954"/>
    </source>
</evidence>
<feature type="repeat" description="TPR" evidence="3">
    <location>
        <begin position="258"/>
        <end position="291"/>
    </location>
</feature>
<evidence type="ECO:0008006" key="7">
    <source>
        <dbReference type="Google" id="ProtNLM"/>
    </source>
</evidence>
<sequence length="372" mass="43451">MLFCKEVLHEKKPLIAICLNKDCQQSSSLCISCFPIHQNHNDDLQTIENVRKKLEDKIQQMKQNFQFCEDLIQLINQIKMEITRTIQNIYFAQKLSNHEEINKVKELLINTTMKQDNSIFKKTEIELKKVKEILIDLKFSIEFSQNNLTDGQQQEFQECLKSANQIYVQGKYQQARELFSYCLKLDPYSINCKWRIGMCLKMQGIYDQAIAIFDQINQEHPNYVESICHKADSLRLQGKYDEALNYFDKTLKLDEKNFVGLSYKGETLRKMQKFEESLIFFDKALMINPKSAVTLFGKGDSLRCLKRYDEAMIALNQGQQIDPNNALILYSKGYTLKAKGKNQEALECFQKCITINPQYSNSLEKEIASLRK</sequence>
<dbReference type="PROSITE" id="PS50005">
    <property type="entry name" value="TPR"/>
    <property type="match status" value="3"/>
</dbReference>
<dbReference type="InterPro" id="IPR019734">
    <property type="entry name" value="TPR_rpt"/>
</dbReference>
<dbReference type="PANTHER" id="PTHR44943:SF4">
    <property type="entry name" value="TPR REPEAT-CONTAINING PROTEIN MJ0798"/>
    <property type="match status" value="1"/>
</dbReference>
<evidence type="ECO:0000256" key="3">
    <source>
        <dbReference type="PROSITE-ProRule" id="PRU00339"/>
    </source>
</evidence>